<dbReference type="Pfam" id="PF13309">
    <property type="entry name" value="HTH_22"/>
    <property type="match status" value="1"/>
</dbReference>
<feature type="domain" description="PAC" evidence="1">
    <location>
        <begin position="70"/>
        <end position="122"/>
    </location>
</feature>
<dbReference type="AlphaFoldDB" id="A0A1Q9LMU8"/>
<dbReference type="PANTHER" id="PTHR35568">
    <property type="entry name" value="TRANSCRIPTIONAL REGULATOR DAUR"/>
    <property type="match status" value="1"/>
</dbReference>
<dbReference type="InterPro" id="IPR039445">
    <property type="entry name" value="DauR-like_HTH"/>
</dbReference>
<proteinExistence type="predicted"/>
<keyword evidence="3" id="KW-1185">Reference proteome</keyword>
<protein>
    <submittedName>
        <fullName evidence="2">DNA-binding protein</fullName>
    </submittedName>
</protein>
<evidence type="ECO:0000259" key="1">
    <source>
        <dbReference type="PROSITE" id="PS50113"/>
    </source>
</evidence>
<dbReference type="Proteomes" id="UP000186040">
    <property type="component" value="Unassembled WGS sequence"/>
</dbReference>
<dbReference type="PROSITE" id="PS50113">
    <property type="entry name" value="PAC"/>
    <property type="match status" value="1"/>
</dbReference>
<dbReference type="Pfam" id="PF08348">
    <property type="entry name" value="PAS_6"/>
    <property type="match status" value="1"/>
</dbReference>
<dbReference type="InterPro" id="IPR013559">
    <property type="entry name" value="YheO"/>
</dbReference>
<evidence type="ECO:0000313" key="3">
    <source>
        <dbReference type="Proteomes" id="UP000186040"/>
    </source>
</evidence>
<reference evidence="2 3" key="1">
    <citation type="submission" date="2016-10" db="EMBL/GenBank/DDBJ databases">
        <title>The Draft Genome Sequence of Actinokineospora bangkokensis 44EHWT reveals the biosynthetic pathway of antifungal compounds Thailandins with unusual extender unit butylmalonyl-CoA.</title>
        <authorList>
            <person name="Greule A."/>
            <person name="Intra B."/>
            <person name="Flemming S."/>
            <person name="Rommel M.G."/>
            <person name="Panbangred W."/>
            <person name="Bechthold A."/>
        </authorList>
    </citation>
    <scope>NUCLEOTIDE SEQUENCE [LARGE SCALE GENOMIC DNA]</scope>
    <source>
        <strain evidence="2 3">44EHW</strain>
    </source>
</reference>
<name>A0A1Q9LMU8_9PSEU</name>
<dbReference type="RefSeq" id="WP_075975065.1">
    <property type="nucleotide sequence ID" value="NZ_MKQR01000011.1"/>
</dbReference>
<dbReference type="OrthoDB" id="9796595at2"/>
<dbReference type="InterPro" id="IPR000700">
    <property type="entry name" value="PAS-assoc_C"/>
</dbReference>
<keyword evidence="2" id="KW-0238">DNA-binding</keyword>
<dbReference type="EMBL" id="MKQR01000011">
    <property type="protein sequence ID" value="OLR93362.1"/>
    <property type="molecule type" value="Genomic_DNA"/>
</dbReference>
<dbReference type="GO" id="GO:0003677">
    <property type="term" value="F:DNA binding"/>
    <property type="evidence" value="ECO:0007669"/>
    <property type="project" value="UniProtKB-KW"/>
</dbReference>
<accession>A0A1Q9LMU8</accession>
<dbReference type="Gene3D" id="3.30.450.20">
    <property type="entry name" value="PAS domain"/>
    <property type="match status" value="1"/>
</dbReference>
<dbReference type="InterPro" id="IPR039446">
    <property type="entry name" value="DauR-like"/>
</dbReference>
<dbReference type="PANTHER" id="PTHR35568:SF1">
    <property type="entry name" value="TRANSCRIPTIONAL REGULATOR DAUR"/>
    <property type="match status" value="1"/>
</dbReference>
<sequence>MDDGDAVLAALVPVVEGLAATFGPACEVVLHDYRRGERSVVAVAGDVTGRRVGGALSEIGLAVLARGDAAENDLNYVTHTPTGRVVKSSTMPLRDSSGAVIGALCVNLDVTALRQAGDVLAALAGTTRAPLPTTTFTDDFEEVVDAVVRAEEQARGKSVDVLSRGERLDLVRALDARGAFAVRGAATRVAARLGMSRSGLYADLAECRKTTGDG</sequence>
<evidence type="ECO:0000313" key="2">
    <source>
        <dbReference type="EMBL" id="OLR93362.1"/>
    </source>
</evidence>
<organism evidence="2 3">
    <name type="scientific">Actinokineospora bangkokensis</name>
    <dbReference type="NCBI Taxonomy" id="1193682"/>
    <lineage>
        <taxon>Bacteria</taxon>
        <taxon>Bacillati</taxon>
        <taxon>Actinomycetota</taxon>
        <taxon>Actinomycetes</taxon>
        <taxon>Pseudonocardiales</taxon>
        <taxon>Pseudonocardiaceae</taxon>
        <taxon>Actinokineospora</taxon>
    </lineage>
</organism>
<comment type="caution">
    <text evidence="2">The sequence shown here is derived from an EMBL/GenBank/DDBJ whole genome shotgun (WGS) entry which is preliminary data.</text>
</comment>
<dbReference type="STRING" id="1193682.BJP25_18015"/>
<gene>
    <name evidence="2" type="ORF">BJP25_18015</name>
</gene>